<dbReference type="GO" id="GO:0005524">
    <property type="term" value="F:ATP binding"/>
    <property type="evidence" value="ECO:0007669"/>
    <property type="project" value="UniProtKB-KW"/>
</dbReference>
<sequence length="957" mass="107243">MEGASFYTQSNALLRKNLAYQKRNIKTNICLISFPIVVCVLLVVFQGFVDKELNKPDKKCGCRCVDETDTDTKNCKKICGIQYSTAEQAFSCAIPNPPEWPPLLQVPRQEFRAVRTGKSSTDLPKESCRKTKSCPATVLFTGQNQDFATSVSQNFFTNSSILNMFVPISSTNTSTADILNSLSQLSLGTDADTDLTRFLEPGFFSGRPIYTIHSTCNASNSKYQVNIPILQNSRVIKIDVECVRAQNVWYEKDSLVNDVLFDGYRQASDDGSINEIMSAYDFLNSSSKNFNMDISYNSSLRRDTIMGNPPSLLRIIRSVNVVSNAYLQTLKGSLFKMVLKFTKEMPKPATETSLDLISFIAPLFFTWIIELLLPVFLTYLVYEKQKKLRIMMKMHGLGDGPYWLISYGYFLLISIIYAVLLVTFGSLIGLKIFNLNDRIIQFVFFFSCINLQIALAFLLATFFSNVKSAQGIAYIYVFASGLLGNALFKAFVTDITFPKNGIIAMELIPSFSLYRGFYEFGQYAFAGNYMGTSGMSWKNLNDGRNGMKESIIIMVVEWFIILSLAYYLDHLALSGSSFRRNWHQFFRKKNKLSSYRIQTLERQETEINVDDSKPDIAQEWMEVENFVHDQGTHYSVVSDNLKKTYPAQDGNPKKLAVKGLSLALPPGECFGLLGPNGSGKTTFINMMIGLISPTSGNAFVHGHSIQTDMKKIYTSMGVCPQHDLLWETLTAREHLLFYGRLKNLKGSALIKAVEESLRSVNLFNGGVADKQSGKYSGGMKRRLSVAISLIGDPKVVYMDEPSTGLDPASRNSLWNAVKAAKKNRAIILTTHSMEEAEVLCDRLGIFVDGTMQCIGNAKQLRARYGGSYIFTMTTSGTEAEQQVENLVLHLSPNAQKIYQISGTQKFEIPKQDVKISDLFKSVEVAKKNFSIQAWGISDTTLEDVFIKVAKIEDSIIY</sequence>
<evidence type="ECO:0000256" key="4">
    <source>
        <dbReference type="ARBA" id="ARBA00022741"/>
    </source>
</evidence>
<dbReference type="PANTHER" id="PTHR19229">
    <property type="entry name" value="ATP-BINDING CASSETTE TRANSPORTER SUBFAMILY A ABCA"/>
    <property type="match status" value="1"/>
</dbReference>
<accession>A0A0K9P6G5</accession>
<dbReference type="OMA" id="AFFCPIS"/>
<dbReference type="AlphaFoldDB" id="A0A0K9P6G5"/>
<keyword evidence="5" id="KW-0067">ATP-binding</keyword>
<feature type="transmembrane region" description="Helical" evidence="8">
    <location>
        <begin position="472"/>
        <end position="492"/>
    </location>
</feature>
<proteinExistence type="inferred from homology"/>
<dbReference type="GO" id="GO:0016020">
    <property type="term" value="C:membrane"/>
    <property type="evidence" value="ECO:0007669"/>
    <property type="project" value="UniProtKB-SubCell"/>
</dbReference>
<comment type="caution">
    <text evidence="10">The sequence shown here is derived from an EMBL/GenBank/DDBJ whole genome shotgun (WGS) entry which is preliminary data.</text>
</comment>
<organism evidence="10 11">
    <name type="scientific">Zostera marina</name>
    <name type="common">Eelgrass</name>
    <dbReference type="NCBI Taxonomy" id="29655"/>
    <lineage>
        <taxon>Eukaryota</taxon>
        <taxon>Viridiplantae</taxon>
        <taxon>Streptophyta</taxon>
        <taxon>Embryophyta</taxon>
        <taxon>Tracheophyta</taxon>
        <taxon>Spermatophyta</taxon>
        <taxon>Magnoliopsida</taxon>
        <taxon>Liliopsida</taxon>
        <taxon>Zosteraceae</taxon>
        <taxon>Zostera</taxon>
    </lineage>
</organism>
<dbReference type="FunFam" id="3.40.50.300:FF:000633">
    <property type="entry name" value="ABC transporter A family member 7"/>
    <property type="match status" value="1"/>
</dbReference>
<feature type="transmembrane region" description="Helical" evidence="8">
    <location>
        <begin position="551"/>
        <end position="568"/>
    </location>
</feature>
<dbReference type="EMBL" id="LFYR01001212">
    <property type="protein sequence ID" value="KMZ63790.1"/>
    <property type="molecule type" value="Genomic_DNA"/>
</dbReference>
<keyword evidence="6 8" id="KW-1133">Transmembrane helix</keyword>
<keyword evidence="3 8" id="KW-0812">Transmembrane</keyword>
<dbReference type="InterPro" id="IPR003439">
    <property type="entry name" value="ABC_transporter-like_ATP-bd"/>
</dbReference>
<feature type="transmembrane region" description="Helical" evidence="8">
    <location>
        <begin position="402"/>
        <end position="427"/>
    </location>
</feature>
<feature type="transmembrane region" description="Helical" evidence="8">
    <location>
        <begin position="512"/>
        <end position="530"/>
    </location>
</feature>
<dbReference type="Proteomes" id="UP000036987">
    <property type="component" value="Unassembled WGS sequence"/>
</dbReference>
<keyword evidence="7 8" id="KW-0472">Membrane</keyword>
<dbReference type="GO" id="GO:0016887">
    <property type="term" value="F:ATP hydrolysis activity"/>
    <property type="evidence" value="ECO:0007669"/>
    <property type="project" value="InterPro"/>
</dbReference>
<keyword evidence="4" id="KW-0547">Nucleotide-binding</keyword>
<dbReference type="STRING" id="29655.A0A0K9P6G5"/>
<keyword evidence="11" id="KW-1185">Reference proteome</keyword>
<dbReference type="InterPro" id="IPR026082">
    <property type="entry name" value="ABCA"/>
</dbReference>
<dbReference type="PANTHER" id="PTHR19229:SF154">
    <property type="entry name" value="ABC TRANSPORTER A FAMILY MEMBER 3-RELATED"/>
    <property type="match status" value="1"/>
</dbReference>
<dbReference type="InterPro" id="IPR013525">
    <property type="entry name" value="ABC2_TM"/>
</dbReference>
<dbReference type="GO" id="GO:0006869">
    <property type="term" value="P:lipid transport"/>
    <property type="evidence" value="ECO:0000318"/>
    <property type="project" value="GO_Central"/>
</dbReference>
<reference evidence="11" key="1">
    <citation type="journal article" date="2016" name="Nature">
        <title>The genome of the seagrass Zostera marina reveals angiosperm adaptation to the sea.</title>
        <authorList>
            <person name="Olsen J.L."/>
            <person name="Rouze P."/>
            <person name="Verhelst B."/>
            <person name="Lin Y.-C."/>
            <person name="Bayer T."/>
            <person name="Collen J."/>
            <person name="Dattolo E."/>
            <person name="De Paoli E."/>
            <person name="Dittami S."/>
            <person name="Maumus F."/>
            <person name="Michel G."/>
            <person name="Kersting A."/>
            <person name="Lauritano C."/>
            <person name="Lohaus R."/>
            <person name="Toepel M."/>
            <person name="Tonon T."/>
            <person name="Vanneste K."/>
            <person name="Amirebrahimi M."/>
            <person name="Brakel J."/>
            <person name="Bostroem C."/>
            <person name="Chovatia M."/>
            <person name="Grimwood J."/>
            <person name="Jenkins J.W."/>
            <person name="Jueterbock A."/>
            <person name="Mraz A."/>
            <person name="Stam W.T."/>
            <person name="Tice H."/>
            <person name="Bornberg-Bauer E."/>
            <person name="Green P.J."/>
            <person name="Pearson G.A."/>
            <person name="Procaccini G."/>
            <person name="Duarte C.M."/>
            <person name="Schmutz J."/>
            <person name="Reusch T.B.H."/>
            <person name="Van de Peer Y."/>
        </authorList>
    </citation>
    <scope>NUCLEOTIDE SEQUENCE [LARGE SCALE GENOMIC DNA]</scope>
    <source>
        <strain evidence="11">cv. Finnish</strain>
    </source>
</reference>
<protein>
    <submittedName>
        <fullName evidence="10">ABC transporter A family member</fullName>
    </submittedName>
</protein>
<dbReference type="InterPro" id="IPR003593">
    <property type="entry name" value="AAA+_ATPase"/>
</dbReference>
<comment type="similarity">
    <text evidence="2">Belongs to the ABC transporter superfamily. ABCA family. CPR flippase (TC 3.A.1.211) subfamily.</text>
</comment>
<evidence type="ECO:0000256" key="5">
    <source>
        <dbReference type="ARBA" id="ARBA00022840"/>
    </source>
</evidence>
<name>A0A0K9P6G5_ZOSMR</name>
<feature type="transmembrane region" description="Helical" evidence="8">
    <location>
        <begin position="29"/>
        <end position="49"/>
    </location>
</feature>
<dbReference type="CDD" id="cd03263">
    <property type="entry name" value="ABC_subfamily_A"/>
    <property type="match status" value="1"/>
</dbReference>
<evidence type="ECO:0000313" key="11">
    <source>
        <dbReference type="Proteomes" id="UP000036987"/>
    </source>
</evidence>
<evidence type="ECO:0000313" key="10">
    <source>
        <dbReference type="EMBL" id="KMZ63790.1"/>
    </source>
</evidence>
<evidence type="ECO:0000256" key="7">
    <source>
        <dbReference type="ARBA" id="ARBA00023136"/>
    </source>
</evidence>
<feature type="domain" description="ABC transporter" evidence="9">
    <location>
        <begin position="636"/>
        <end position="873"/>
    </location>
</feature>
<dbReference type="PROSITE" id="PS00211">
    <property type="entry name" value="ABC_TRANSPORTER_1"/>
    <property type="match status" value="1"/>
</dbReference>
<evidence type="ECO:0000256" key="2">
    <source>
        <dbReference type="ARBA" id="ARBA00008526"/>
    </source>
</evidence>
<dbReference type="GO" id="GO:0042626">
    <property type="term" value="F:ATPase-coupled transmembrane transporter activity"/>
    <property type="evidence" value="ECO:0000318"/>
    <property type="project" value="GO_Central"/>
</dbReference>
<gene>
    <name evidence="10" type="ORF">ZOSMA_39G00600</name>
</gene>
<evidence type="ECO:0000259" key="9">
    <source>
        <dbReference type="PROSITE" id="PS50893"/>
    </source>
</evidence>
<dbReference type="SUPFAM" id="SSF52540">
    <property type="entry name" value="P-loop containing nucleoside triphosphate hydrolases"/>
    <property type="match status" value="1"/>
</dbReference>
<dbReference type="OrthoDB" id="8061355at2759"/>
<feature type="transmembrane region" description="Helical" evidence="8">
    <location>
        <begin position="439"/>
        <end position="460"/>
    </location>
</feature>
<dbReference type="GO" id="GO:0140359">
    <property type="term" value="F:ABC-type transporter activity"/>
    <property type="evidence" value="ECO:0007669"/>
    <property type="project" value="InterPro"/>
</dbReference>
<dbReference type="InterPro" id="IPR027417">
    <property type="entry name" value="P-loop_NTPase"/>
</dbReference>
<dbReference type="Pfam" id="PF12698">
    <property type="entry name" value="ABC2_membrane_3"/>
    <property type="match status" value="1"/>
</dbReference>
<evidence type="ECO:0000256" key="8">
    <source>
        <dbReference type="SAM" id="Phobius"/>
    </source>
</evidence>
<evidence type="ECO:0000256" key="1">
    <source>
        <dbReference type="ARBA" id="ARBA00004141"/>
    </source>
</evidence>
<dbReference type="Gene3D" id="3.40.50.300">
    <property type="entry name" value="P-loop containing nucleotide triphosphate hydrolases"/>
    <property type="match status" value="1"/>
</dbReference>
<evidence type="ECO:0000256" key="6">
    <source>
        <dbReference type="ARBA" id="ARBA00022989"/>
    </source>
</evidence>
<dbReference type="InterPro" id="IPR017871">
    <property type="entry name" value="ABC_transporter-like_CS"/>
</dbReference>
<dbReference type="Pfam" id="PF24526">
    <property type="entry name" value="ABCA12_C"/>
    <property type="match status" value="1"/>
</dbReference>
<comment type="subcellular location">
    <subcellularLocation>
        <location evidence="1">Membrane</location>
        <topology evidence="1">Multi-pass membrane protein</topology>
    </subcellularLocation>
</comment>
<evidence type="ECO:0000256" key="3">
    <source>
        <dbReference type="ARBA" id="ARBA00022692"/>
    </source>
</evidence>
<dbReference type="GO" id="GO:0005319">
    <property type="term" value="F:lipid transporter activity"/>
    <property type="evidence" value="ECO:0000318"/>
    <property type="project" value="GO_Central"/>
</dbReference>
<feature type="transmembrane region" description="Helical" evidence="8">
    <location>
        <begin position="356"/>
        <end position="382"/>
    </location>
</feature>
<dbReference type="Pfam" id="PF00005">
    <property type="entry name" value="ABC_tran"/>
    <property type="match status" value="1"/>
</dbReference>
<dbReference type="PROSITE" id="PS50893">
    <property type="entry name" value="ABC_TRANSPORTER_2"/>
    <property type="match status" value="1"/>
</dbReference>
<dbReference type="SMART" id="SM00382">
    <property type="entry name" value="AAA"/>
    <property type="match status" value="1"/>
</dbReference>